<dbReference type="GO" id="GO:0019634">
    <property type="term" value="P:organic phosphonate metabolic process"/>
    <property type="evidence" value="ECO:0007669"/>
    <property type="project" value="InterPro"/>
</dbReference>
<dbReference type="OrthoDB" id="154477at2"/>
<dbReference type="EMBL" id="ALPT02000002">
    <property type="protein sequence ID" value="KGA99035.1"/>
    <property type="molecule type" value="Genomic_DNA"/>
</dbReference>
<dbReference type="AlphaFoldDB" id="A0A094XJS8"/>
<gene>
    <name evidence="2" type="ORF">AJ85_15055</name>
    <name evidence="1" type="ORF">BALCAV_0200980</name>
</gene>
<keyword evidence="3" id="KW-1185">Reference proteome</keyword>
<dbReference type="Proteomes" id="UP000002754">
    <property type="component" value="Unassembled WGS sequence"/>
</dbReference>
<comment type="caution">
    <text evidence="1">The sequence shown here is derived from an EMBL/GenBank/DDBJ whole genome shotgun (WGS) entry which is preliminary data.</text>
</comment>
<dbReference type="RefSeq" id="WP_003322847.1">
    <property type="nucleotide sequence ID" value="NZ_ALPT02000002.1"/>
</dbReference>
<dbReference type="Pfam" id="PF05845">
    <property type="entry name" value="PhnH"/>
    <property type="match status" value="1"/>
</dbReference>
<dbReference type="NCBIfam" id="TIGR03292">
    <property type="entry name" value="PhnH_redo"/>
    <property type="match status" value="1"/>
</dbReference>
<dbReference type="InterPro" id="IPR038058">
    <property type="entry name" value="PhnH-like_sp"/>
</dbReference>
<evidence type="ECO:0000313" key="4">
    <source>
        <dbReference type="Proteomes" id="UP000297014"/>
    </source>
</evidence>
<dbReference type="Gene3D" id="3.40.50.11310">
    <property type="entry name" value="Bacterial phosphonate metabolism protein PhnH"/>
    <property type="match status" value="1"/>
</dbReference>
<dbReference type="SUPFAM" id="SSF159709">
    <property type="entry name" value="PhnH-like"/>
    <property type="match status" value="1"/>
</dbReference>
<evidence type="ECO:0000313" key="1">
    <source>
        <dbReference type="EMBL" id="KGA99035.1"/>
    </source>
</evidence>
<dbReference type="EMBL" id="JALP01000194">
    <property type="protein sequence ID" value="THG89821.1"/>
    <property type="molecule type" value="Genomic_DNA"/>
</dbReference>
<protein>
    <recommendedName>
        <fullName evidence="5">Phosphonate metabolism protein PhnH</fullName>
    </recommendedName>
</protein>
<organism evidence="1 3">
    <name type="scientific">Alkalihalobacillus alcalophilus ATCC 27647 = CGMCC 1.3604</name>
    <dbReference type="NCBI Taxonomy" id="1218173"/>
    <lineage>
        <taxon>Bacteria</taxon>
        <taxon>Bacillati</taxon>
        <taxon>Bacillota</taxon>
        <taxon>Bacilli</taxon>
        <taxon>Bacillales</taxon>
        <taxon>Bacillaceae</taxon>
        <taxon>Alkalihalobacillus</taxon>
    </lineage>
</organism>
<dbReference type="PIRSF" id="PIRSF020680">
    <property type="entry name" value="PhnH"/>
    <property type="match status" value="1"/>
</dbReference>
<name>A0A094XJS8_ALKAL</name>
<evidence type="ECO:0000313" key="3">
    <source>
        <dbReference type="Proteomes" id="UP000002754"/>
    </source>
</evidence>
<accession>A0A094XJS8</accession>
<reference evidence="1 3" key="1">
    <citation type="journal article" date="2014" name="Genome Announc.">
        <title>Draft Genome Sequence of Bacillus alcalophilus AV1934, a Classic Alkaliphile Isolated from Human Feces in 1934.</title>
        <authorList>
            <person name="Attie O."/>
            <person name="Jayaprakash A."/>
            <person name="Shah H."/>
            <person name="Paulsen I.T."/>
            <person name="Morino M."/>
            <person name="Takahashi Y."/>
            <person name="Narumi I."/>
            <person name="Sachidanandam R."/>
            <person name="Satoh K."/>
            <person name="Ito M."/>
            <person name="Krulwich T.A."/>
        </authorList>
    </citation>
    <scope>NUCLEOTIDE SEQUENCE [LARGE SCALE GENOMIC DNA]</scope>
    <source>
        <strain evidence="1 3">AV1934</strain>
    </source>
</reference>
<proteinExistence type="predicted"/>
<evidence type="ECO:0000313" key="2">
    <source>
        <dbReference type="EMBL" id="THG89821.1"/>
    </source>
</evidence>
<dbReference type="InterPro" id="IPR008772">
    <property type="entry name" value="Phosphonate_metab_PhnH"/>
</dbReference>
<evidence type="ECO:0008006" key="5">
    <source>
        <dbReference type="Google" id="ProtNLM"/>
    </source>
</evidence>
<reference evidence="2 4" key="2">
    <citation type="submission" date="2014-01" db="EMBL/GenBank/DDBJ databases">
        <title>Draft genome sequencing of Bacillus alcalophilus CGMCC 1.3604.</title>
        <authorList>
            <person name="Yang J."/>
            <person name="Diao L."/>
            <person name="Yang S."/>
        </authorList>
    </citation>
    <scope>NUCLEOTIDE SEQUENCE [LARGE SCALE GENOMIC DNA]</scope>
    <source>
        <strain evidence="2 4">CGMCC 1.3604</strain>
    </source>
</reference>
<dbReference type="STRING" id="1218173.BALCAV_0200980"/>
<dbReference type="eggNOG" id="COG3625">
    <property type="taxonomic scope" value="Bacteria"/>
</dbReference>
<sequence length="205" mass="23294">MRQIDEVHDLQRVFREILKGMSRPGTITNVLQDDSNSDQHQEQYPCALPMWLTLLTLLDSEVCYSVLADNVEEIKNKISAYTLAKFTDVKQADFIIVLKESDEVDVKQALQQCKIGTLVDPQQAATWIFEVEVISSEPQLQLKGPGIKAVQNLQVKGVTNMWGERLERVKEYPLGIEMIFAAQNGDLVCIPRTTKVEKKVSEWVM</sequence>
<dbReference type="Proteomes" id="UP000297014">
    <property type="component" value="Unassembled WGS sequence"/>
</dbReference>